<accession>J9G674</accession>
<evidence type="ECO:0000256" key="2">
    <source>
        <dbReference type="ARBA" id="ARBA00004979"/>
    </source>
</evidence>
<sequence>MKYYSTNGKTPDVSLEEAVVKGLAADKGLFMPMTIKPLPQDFYDSIDRLPFQEIAYRVADAFFGEDVAADTLKQIVYDTLSFDVPLVKVTEQIYALELFHGPTLAFKDVGGRFMARLLGHFIQKQGRKQVNVLVATSGDTGSAVANGFLGVEGIHVYVLYPKGKVSEIQEKQFTTLRQNITALEVDGTFDDCQALVKAAFMDKELNERLSLTSANSINVARFLPQAFYYFYAYAQLKRFGKAENGVVGVPSGNFGNITAGLLAKKMGLPVRRFIAANNRNDIFYQYLQTGEYHPRSSVATIANAMDVGDPSNFARILDLYQYSHAAIAADISGATYTDEQIRETVKETWQTYGYLLDPHGACGYRALQEQLQPGETGIFLETAHPAKFLDTVESIIGEKVDIPVKLQEFLKGEKQTLPMSKEFVDFKGYLLSV</sequence>
<dbReference type="NCBIfam" id="TIGR00260">
    <property type="entry name" value="thrC"/>
    <property type="match status" value="1"/>
</dbReference>
<proteinExistence type="inferred from homology"/>
<dbReference type="InterPro" id="IPR029144">
    <property type="entry name" value="Thr_synth_N"/>
</dbReference>
<dbReference type="EC" id="4.2.3.1" evidence="4"/>
<keyword evidence="8 11" id="KW-0456">Lyase</keyword>
<dbReference type="PANTHER" id="PTHR42690">
    <property type="entry name" value="THREONINE SYNTHASE FAMILY MEMBER"/>
    <property type="match status" value="1"/>
</dbReference>
<evidence type="ECO:0000259" key="10">
    <source>
        <dbReference type="Pfam" id="PF14821"/>
    </source>
</evidence>
<dbReference type="InterPro" id="IPR000634">
    <property type="entry name" value="Ser/Thr_deHydtase_PyrdxlP-BS"/>
</dbReference>
<dbReference type="PROSITE" id="PS00165">
    <property type="entry name" value="DEHYDRATASE_SER_THR"/>
    <property type="match status" value="1"/>
</dbReference>
<evidence type="ECO:0000259" key="9">
    <source>
        <dbReference type="Pfam" id="PF00291"/>
    </source>
</evidence>
<feature type="domain" description="Tryptophan synthase beta chain-like PALP" evidence="9">
    <location>
        <begin position="92"/>
        <end position="374"/>
    </location>
</feature>
<protein>
    <recommendedName>
        <fullName evidence="4">threonine synthase</fullName>
        <ecNumber evidence="4">4.2.3.1</ecNumber>
    </recommendedName>
</protein>
<keyword evidence="6" id="KW-0791">Threonine biosynthesis</keyword>
<dbReference type="CDD" id="cd01560">
    <property type="entry name" value="Thr-synth_2"/>
    <property type="match status" value="1"/>
</dbReference>
<dbReference type="Gene3D" id="3.90.1380.10">
    <property type="entry name" value="Threonine synthase, N-terminal domain"/>
    <property type="match status" value="1"/>
</dbReference>
<keyword evidence="5" id="KW-0028">Amino-acid biosynthesis</keyword>
<gene>
    <name evidence="11" type="ORF">EVA_09184</name>
</gene>
<dbReference type="Pfam" id="PF14821">
    <property type="entry name" value="Thr_synth_N"/>
    <property type="match status" value="1"/>
</dbReference>
<evidence type="ECO:0000256" key="8">
    <source>
        <dbReference type="ARBA" id="ARBA00023239"/>
    </source>
</evidence>
<dbReference type="FunFam" id="3.40.50.1100:FF:000022">
    <property type="entry name" value="Threonine synthase"/>
    <property type="match status" value="1"/>
</dbReference>
<comment type="similarity">
    <text evidence="3">Belongs to the threonine synthase family.</text>
</comment>
<evidence type="ECO:0000256" key="6">
    <source>
        <dbReference type="ARBA" id="ARBA00022697"/>
    </source>
</evidence>
<dbReference type="InterPro" id="IPR036052">
    <property type="entry name" value="TrpB-like_PALP_sf"/>
</dbReference>
<evidence type="ECO:0000313" key="11">
    <source>
        <dbReference type="EMBL" id="EJX02727.1"/>
    </source>
</evidence>
<dbReference type="GO" id="GO:0030170">
    <property type="term" value="F:pyridoxal phosphate binding"/>
    <property type="evidence" value="ECO:0007669"/>
    <property type="project" value="InterPro"/>
</dbReference>
<dbReference type="GO" id="GO:0009088">
    <property type="term" value="P:threonine biosynthetic process"/>
    <property type="evidence" value="ECO:0007669"/>
    <property type="project" value="UniProtKB-UniPathway"/>
</dbReference>
<comment type="caution">
    <text evidence="11">The sequence shown here is derived from an EMBL/GenBank/DDBJ whole genome shotgun (WGS) entry which is preliminary data.</text>
</comment>
<dbReference type="InterPro" id="IPR004450">
    <property type="entry name" value="Thr_synthase-like"/>
</dbReference>
<reference evidence="11" key="1">
    <citation type="journal article" date="2012" name="PLoS ONE">
        <title>Gene sets for utilization of primary and secondary nutrition supplies in the distal gut of endangered iberian lynx.</title>
        <authorList>
            <person name="Alcaide M."/>
            <person name="Messina E."/>
            <person name="Richter M."/>
            <person name="Bargiela R."/>
            <person name="Peplies J."/>
            <person name="Huws S.A."/>
            <person name="Newbold C.J."/>
            <person name="Golyshin P.N."/>
            <person name="Simon M.A."/>
            <person name="Lopez G."/>
            <person name="Yakimov M.M."/>
            <person name="Ferrer M."/>
        </authorList>
    </citation>
    <scope>NUCLEOTIDE SEQUENCE</scope>
</reference>
<dbReference type="UniPathway" id="UPA00050">
    <property type="reaction ID" value="UER00065"/>
</dbReference>
<dbReference type="Gene3D" id="3.40.50.1100">
    <property type="match status" value="2"/>
</dbReference>
<dbReference type="AlphaFoldDB" id="J9G674"/>
<comment type="pathway">
    <text evidence="2">Amino-acid biosynthesis; L-threonine biosynthesis; L-threonine from L-aspartate: step 5/5.</text>
</comment>
<evidence type="ECO:0000256" key="1">
    <source>
        <dbReference type="ARBA" id="ARBA00001933"/>
    </source>
</evidence>
<evidence type="ECO:0000256" key="7">
    <source>
        <dbReference type="ARBA" id="ARBA00022898"/>
    </source>
</evidence>
<dbReference type="PANTHER" id="PTHR42690:SF1">
    <property type="entry name" value="THREONINE SYNTHASE-LIKE 2"/>
    <property type="match status" value="1"/>
</dbReference>
<dbReference type="InterPro" id="IPR037158">
    <property type="entry name" value="Thr_synth_N_sf"/>
</dbReference>
<keyword evidence="7" id="KW-0663">Pyridoxal phosphate</keyword>
<dbReference type="EMBL" id="AMCI01002433">
    <property type="protein sequence ID" value="EJX02727.1"/>
    <property type="molecule type" value="Genomic_DNA"/>
</dbReference>
<evidence type="ECO:0000256" key="5">
    <source>
        <dbReference type="ARBA" id="ARBA00022605"/>
    </source>
</evidence>
<organism evidence="11">
    <name type="scientific">gut metagenome</name>
    <dbReference type="NCBI Taxonomy" id="749906"/>
    <lineage>
        <taxon>unclassified sequences</taxon>
        <taxon>metagenomes</taxon>
        <taxon>organismal metagenomes</taxon>
    </lineage>
</organism>
<dbReference type="Pfam" id="PF00291">
    <property type="entry name" value="PALP"/>
    <property type="match status" value="1"/>
</dbReference>
<dbReference type="InterPro" id="IPR001926">
    <property type="entry name" value="TrpB-like_PALP"/>
</dbReference>
<feature type="domain" description="Threonine synthase N-terminal" evidence="10">
    <location>
        <begin position="2"/>
        <end position="78"/>
    </location>
</feature>
<dbReference type="InterPro" id="IPR051166">
    <property type="entry name" value="Threonine_Synthase"/>
</dbReference>
<comment type="cofactor">
    <cofactor evidence="1">
        <name>pyridoxal 5'-phosphate</name>
        <dbReference type="ChEBI" id="CHEBI:597326"/>
    </cofactor>
</comment>
<dbReference type="SUPFAM" id="SSF53686">
    <property type="entry name" value="Tryptophan synthase beta subunit-like PLP-dependent enzymes"/>
    <property type="match status" value="1"/>
</dbReference>
<dbReference type="GO" id="GO:0004795">
    <property type="term" value="F:threonine synthase activity"/>
    <property type="evidence" value="ECO:0007669"/>
    <property type="project" value="UniProtKB-EC"/>
</dbReference>
<name>J9G674_9ZZZZ</name>
<evidence type="ECO:0000256" key="4">
    <source>
        <dbReference type="ARBA" id="ARBA00013028"/>
    </source>
</evidence>
<evidence type="ECO:0000256" key="3">
    <source>
        <dbReference type="ARBA" id="ARBA00005517"/>
    </source>
</evidence>